<gene>
    <name evidence="4" type="ORF">Ctob_000300</name>
</gene>
<dbReference type="PRINTS" id="PR00320">
    <property type="entry name" value="GPROTEINBRPT"/>
</dbReference>
<organism evidence="4 5">
    <name type="scientific">Chrysochromulina tobinii</name>
    <dbReference type="NCBI Taxonomy" id="1460289"/>
    <lineage>
        <taxon>Eukaryota</taxon>
        <taxon>Haptista</taxon>
        <taxon>Haptophyta</taxon>
        <taxon>Prymnesiophyceae</taxon>
        <taxon>Prymnesiales</taxon>
        <taxon>Chrysochromulinaceae</taxon>
        <taxon>Chrysochromulina</taxon>
    </lineage>
</organism>
<dbReference type="Gene3D" id="2.130.10.10">
    <property type="entry name" value="YVTN repeat-like/Quinoprotein amine dehydrogenase"/>
    <property type="match status" value="2"/>
</dbReference>
<evidence type="ECO:0000256" key="3">
    <source>
        <dbReference type="PROSITE-ProRule" id="PRU00221"/>
    </source>
</evidence>
<dbReference type="InterPro" id="IPR001680">
    <property type="entry name" value="WD40_rpt"/>
</dbReference>
<accession>A0A0M0J8G6</accession>
<feature type="repeat" description="WD" evidence="3">
    <location>
        <begin position="121"/>
        <end position="162"/>
    </location>
</feature>
<dbReference type="EMBL" id="JWZX01003273">
    <property type="protein sequence ID" value="KOO22498.1"/>
    <property type="molecule type" value="Genomic_DNA"/>
</dbReference>
<dbReference type="InterPro" id="IPR036322">
    <property type="entry name" value="WD40_repeat_dom_sf"/>
</dbReference>
<dbReference type="InterPro" id="IPR051179">
    <property type="entry name" value="WD_repeat_multifunction"/>
</dbReference>
<dbReference type="Pfam" id="PF00400">
    <property type="entry name" value="WD40"/>
    <property type="match status" value="6"/>
</dbReference>
<evidence type="ECO:0000256" key="1">
    <source>
        <dbReference type="ARBA" id="ARBA00022574"/>
    </source>
</evidence>
<dbReference type="PANTHER" id="PTHR19857">
    <property type="entry name" value="MITOCHONDRIAL DIVISION PROTEIN 1-RELATED"/>
    <property type="match status" value="1"/>
</dbReference>
<proteinExistence type="predicted"/>
<feature type="repeat" description="WD" evidence="3">
    <location>
        <begin position="65"/>
        <end position="106"/>
    </location>
</feature>
<name>A0A0M0J8G6_9EUKA</name>
<evidence type="ECO:0000313" key="4">
    <source>
        <dbReference type="EMBL" id="KOO22498.1"/>
    </source>
</evidence>
<keyword evidence="1 3" id="KW-0853">WD repeat</keyword>
<keyword evidence="2" id="KW-0677">Repeat</keyword>
<dbReference type="PROSITE" id="PS50294">
    <property type="entry name" value="WD_REPEATS_REGION"/>
    <property type="match status" value="3"/>
</dbReference>
<evidence type="ECO:0000313" key="5">
    <source>
        <dbReference type="Proteomes" id="UP000037460"/>
    </source>
</evidence>
<dbReference type="Proteomes" id="UP000037460">
    <property type="component" value="Unassembled WGS sequence"/>
</dbReference>
<dbReference type="OrthoDB" id="10261640at2759"/>
<sequence length="331" mass="35599">MPDVTDIIEYDPPAEDHSVQRLIAHTEPVFAVAVNPAHPEILATGGGDDVGYLWRVGQPQPAFKLEGHSDTVSTIAFSADGSMLASGSLDGSVRVWHVPTGSEDATAWMWKLPEGSVMQIFSAHSASVSYGCFVNNGRSVLTGSEDGSVRVWNPRTGTVEHCLYAAPMGLHEPRPITCLAAHPAQPVFMFGSADGGLKLAHAESGKTLAVFPSHDASVEFCGFCDVMALAASCGMDGKMCIWDLGTFSPRHTCMHTAGVIELRWLKGSPMILTCALSREIRLWDGRSGECLQTLTGHHEPVLCFDVGYTTQGIYVVSGSDDKTARLWQPRL</sequence>
<feature type="repeat" description="WD" evidence="3">
    <location>
        <begin position="294"/>
        <end position="331"/>
    </location>
</feature>
<dbReference type="InterPro" id="IPR015943">
    <property type="entry name" value="WD40/YVTN_repeat-like_dom_sf"/>
</dbReference>
<keyword evidence="5" id="KW-1185">Reference proteome</keyword>
<dbReference type="InterPro" id="IPR020472">
    <property type="entry name" value="WD40_PAC1"/>
</dbReference>
<protein>
    <submittedName>
        <fullName evidence="4">Angio-associated migratory cell</fullName>
    </submittedName>
</protein>
<reference evidence="5" key="1">
    <citation type="journal article" date="2015" name="PLoS Genet.">
        <title>Genome Sequence and Transcriptome Analyses of Chrysochromulina tobin: Metabolic Tools for Enhanced Algal Fitness in the Prominent Order Prymnesiales (Haptophyceae).</title>
        <authorList>
            <person name="Hovde B.T."/>
            <person name="Deodato C.R."/>
            <person name="Hunsperger H.M."/>
            <person name="Ryken S.A."/>
            <person name="Yost W."/>
            <person name="Jha R.K."/>
            <person name="Patterson J."/>
            <person name="Monnat R.J. Jr."/>
            <person name="Barlow S.B."/>
            <person name="Starkenburg S.R."/>
            <person name="Cattolico R.A."/>
        </authorList>
    </citation>
    <scope>NUCLEOTIDE SEQUENCE</scope>
    <source>
        <strain evidence="5">CCMP291</strain>
    </source>
</reference>
<dbReference type="SUPFAM" id="SSF50978">
    <property type="entry name" value="WD40 repeat-like"/>
    <property type="match status" value="1"/>
</dbReference>
<evidence type="ECO:0000256" key="2">
    <source>
        <dbReference type="ARBA" id="ARBA00022737"/>
    </source>
</evidence>
<dbReference type="CDD" id="cd00200">
    <property type="entry name" value="WD40"/>
    <property type="match status" value="1"/>
</dbReference>
<comment type="caution">
    <text evidence="4">The sequence shown here is derived from an EMBL/GenBank/DDBJ whole genome shotgun (WGS) entry which is preliminary data.</text>
</comment>
<dbReference type="AlphaFoldDB" id="A0A0M0J8G6"/>
<feature type="repeat" description="WD" evidence="3">
    <location>
        <begin position="22"/>
        <end position="56"/>
    </location>
</feature>
<feature type="repeat" description="WD" evidence="3">
    <location>
        <begin position="252"/>
        <end position="293"/>
    </location>
</feature>
<dbReference type="PANTHER" id="PTHR19857:SF8">
    <property type="entry name" value="ANGIO-ASSOCIATED MIGRATORY CELL PROTEIN"/>
    <property type="match status" value="1"/>
</dbReference>
<dbReference type="PROSITE" id="PS50082">
    <property type="entry name" value="WD_REPEATS_2"/>
    <property type="match status" value="5"/>
</dbReference>
<dbReference type="SMART" id="SM00320">
    <property type="entry name" value="WD40"/>
    <property type="match status" value="7"/>
</dbReference>